<dbReference type="PANTHER" id="PTHR47885">
    <property type="entry name" value="AP-5 COMPLEX SUBUNIT ZETA-1"/>
    <property type="match status" value="1"/>
</dbReference>
<dbReference type="Proteomes" id="UP000825935">
    <property type="component" value="Chromosome 35"/>
</dbReference>
<reference evidence="3" key="1">
    <citation type="submission" date="2021-08" db="EMBL/GenBank/DDBJ databases">
        <title>WGS assembly of Ceratopteris richardii.</title>
        <authorList>
            <person name="Marchant D.B."/>
            <person name="Chen G."/>
            <person name="Jenkins J."/>
            <person name="Shu S."/>
            <person name="Leebens-Mack J."/>
            <person name="Grimwood J."/>
            <person name="Schmutz J."/>
            <person name="Soltis P."/>
            <person name="Soltis D."/>
            <person name="Chen Z.-H."/>
        </authorList>
    </citation>
    <scope>NUCLEOTIDE SEQUENCE</scope>
    <source>
        <strain evidence="3">Whitten #5841</strain>
        <tissue evidence="3">Leaf</tissue>
    </source>
</reference>
<dbReference type="Pfam" id="PF14764">
    <property type="entry name" value="SPG48"/>
    <property type="match status" value="1"/>
</dbReference>
<dbReference type="OrthoDB" id="744564at2759"/>
<dbReference type="InterPro" id="IPR056856">
    <property type="entry name" value="TPR_AP5Z1_C"/>
</dbReference>
<evidence type="ECO:0008006" key="5">
    <source>
        <dbReference type="Google" id="ProtNLM"/>
    </source>
</evidence>
<gene>
    <name evidence="3" type="ORF">KP509_35G065900</name>
</gene>
<sequence>MATKTGENRDFSYHVRLLSQSARDTSSSSDAAQEIAVLDSIKQLHAMCEGQIDLVGTINIPMSKLFQRCTASVSQYRSSTCLLMLAILQFYLDFGEYVLHDTDPSLNIFLKSCLSRLYADRTVASATLDFLNHNRRKLLILHPTLLPQYFPLLLKIIAWHGSVMAEAFLQIFPALMGPSSFLPLFPALLDLPTLVLALEDLERRSGSLLSENVSIVQKSPAPEALLALMDEAYTGSSTPDQDADSGDEVSASKDEADALFAHLLRDENDGLVERHWTFSGMAAAVEAVMGPTQSERLKQSIDLMPKFLRLYFGVAIRDVNDSLLCALLPTLFFRIDAMFPDKQFSSEAQKACLEFMLAAFQRSPQLISIVKKPIIDKIGQPYTSSAKAELALQLCWAIGEYGGGGSSQKAAARELFECLELLLYENLSSRGARRMGDIPRVLSDGNLLERASRARLLCAVVTAITKLATCHKEFGPRAHVCLTKVARSHQVLDKVVWRHARDYLGLMHEPVICSSILGPSNEIDDRPGTIRWADADSKAVTHIPFYLLQGKEGPPFHDFSLSDLFGHA</sequence>
<dbReference type="InterPro" id="IPR055450">
    <property type="entry name" value="AP5Z1_ARM"/>
</dbReference>
<keyword evidence="4" id="KW-1185">Reference proteome</keyword>
<evidence type="ECO:0000313" key="4">
    <source>
        <dbReference type="Proteomes" id="UP000825935"/>
    </source>
</evidence>
<comment type="caution">
    <text evidence="3">The sequence shown here is derived from an EMBL/GenBank/DDBJ whole genome shotgun (WGS) entry which is preliminary data.</text>
</comment>
<accession>A0A8T2QHR9</accession>
<evidence type="ECO:0000313" key="3">
    <source>
        <dbReference type="EMBL" id="KAH7283198.1"/>
    </source>
</evidence>
<dbReference type="OMA" id="LEKPFMK"/>
<dbReference type="AlphaFoldDB" id="A0A8T2QHR9"/>
<proteinExistence type="predicted"/>
<name>A0A8T2QHR9_CERRI</name>
<dbReference type="Pfam" id="PF25154">
    <property type="entry name" value="TPR_AP5Z1_C"/>
    <property type="match status" value="1"/>
</dbReference>
<organism evidence="3 4">
    <name type="scientific">Ceratopteris richardii</name>
    <name type="common">Triangle waterfern</name>
    <dbReference type="NCBI Taxonomy" id="49495"/>
    <lineage>
        <taxon>Eukaryota</taxon>
        <taxon>Viridiplantae</taxon>
        <taxon>Streptophyta</taxon>
        <taxon>Embryophyta</taxon>
        <taxon>Tracheophyta</taxon>
        <taxon>Polypodiopsida</taxon>
        <taxon>Polypodiidae</taxon>
        <taxon>Polypodiales</taxon>
        <taxon>Pteridineae</taxon>
        <taxon>Pteridaceae</taxon>
        <taxon>Parkerioideae</taxon>
        <taxon>Ceratopteris</taxon>
    </lineage>
</organism>
<feature type="domain" description="AP-5 complex subunit zeta-1 C-terminal TPR" evidence="2">
    <location>
        <begin position="251"/>
        <end position="525"/>
    </location>
</feature>
<protein>
    <recommendedName>
        <fullName evidence="5">AP-5 complex subunit zeta-1</fullName>
    </recommendedName>
</protein>
<dbReference type="PANTHER" id="PTHR47885:SF1">
    <property type="entry name" value="AP-5 COMPLEX SUBUNIT ZETA-1"/>
    <property type="match status" value="1"/>
</dbReference>
<dbReference type="EMBL" id="CM035440">
    <property type="protein sequence ID" value="KAH7283198.1"/>
    <property type="molecule type" value="Genomic_DNA"/>
</dbReference>
<evidence type="ECO:0000259" key="2">
    <source>
        <dbReference type="Pfam" id="PF25154"/>
    </source>
</evidence>
<feature type="domain" description="AP-5 complex subunit zeta-1 ARM repeats" evidence="1">
    <location>
        <begin position="33"/>
        <end position="155"/>
    </location>
</feature>
<evidence type="ECO:0000259" key="1">
    <source>
        <dbReference type="Pfam" id="PF14764"/>
    </source>
</evidence>